<sequence length="286" mass="30679">MKTDKSLEPTILSHSSSTGDDDPATPTPQTLAAEQPTEANTASHVFARTTAATREWSMRSNESLFSLHMGNPSFTTEQLNWMSKSGEFYFYNDSPLCSPLPPGTPWNNLSSAEFAIQRGVIGLNSESLFSIHKGNMSFIGSLFQVTPRNNQTATETTGQSRDSNGGCIRDTEAEATDTTREKASQSSVFSFGLIGDTSENGSPPQSTEKQSQQECSTPRTPETLSETANEAQTTPETPKLGCPKENTESPSGTPKPQTPKTTRNGGPKKWLACFSCCTASPASATS</sequence>
<feature type="compositionally biased region" description="Polar residues" evidence="1">
    <location>
        <begin position="149"/>
        <end position="163"/>
    </location>
</feature>
<evidence type="ECO:0000313" key="3">
    <source>
        <dbReference type="Proteomes" id="UP000436088"/>
    </source>
</evidence>
<gene>
    <name evidence="2" type="ORF">F3Y22_tig00007643pilonHSYRG00020</name>
</gene>
<feature type="compositionally biased region" description="Basic and acidic residues" evidence="1">
    <location>
        <begin position="169"/>
        <end position="183"/>
    </location>
</feature>
<feature type="compositionally biased region" description="Polar residues" evidence="1">
    <location>
        <begin position="197"/>
        <end position="236"/>
    </location>
</feature>
<feature type="compositionally biased region" description="Polar residues" evidence="1">
    <location>
        <begin position="27"/>
        <end position="43"/>
    </location>
</feature>
<protein>
    <submittedName>
        <fullName evidence="2">Uncharacterized protein</fullName>
    </submittedName>
</protein>
<organism evidence="2 3">
    <name type="scientific">Hibiscus syriacus</name>
    <name type="common">Rose of Sharon</name>
    <dbReference type="NCBI Taxonomy" id="106335"/>
    <lineage>
        <taxon>Eukaryota</taxon>
        <taxon>Viridiplantae</taxon>
        <taxon>Streptophyta</taxon>
        <taxon>Embryophyta</taxon>
        <taxon>Tracheophyta</taxon>
        <taxon>Spermatophyta</taxon>
        <taxon>Magnoliopsida</taxon>
        <taxon>eudicotyledons</taxon>
        <taxon>Gunneridae</taxon>
        <taxon>Pentapetalae</taxon>
        <taxon>rosids</taxon>
        <taxon>malvids</taxon>
        <taxon>Malvales</taxon>
        <taxon>Malvaceae</taxon>
        <taxon>Malvoideae</taxon>
        <taxon>Hibiscus</taxon>
    </lineage>
</organism>
<name>A0A6A3CEI1_HIBSY</name>
<dbReference type="Proteomes" id="UP000436088">
    <property type="component" value="Unassembled WGS sequence"/>
</dbReference>
<evidence type="ECO:0000313" key="2">
    <source>
        <dbReference type="EMBL" id="KAE8726111.1"/>
    </source>
</evidence>
<dbReference type="EMBL" id="VEPZ02000390">
    <property type="protein sequence ID" value="KAE8726111.1"/>
    <property type="molecule type" value="Genomic_DNA"/>
</dbReference>
<feature type="compositionally biased region" description="Polar residues" evidence="1">
    <location>
        <begin position="248"/>
        <end position="264"/>
    </location>
</feature>
<keyword evidence="3" id="KW-1185">Reference proteome</keyword>
<evidence type="ECO:0000256" key="1">
    <source>
        <dbReference type="SAM" id="MobiDB-lite"/>
    </source>
</evidence>
<accession>A0A6A3CEI1</accession>
<reference evidence="2" key="1">
    <citation type="submission" date="2019-09" db="EMBL/GenBank/DDBJ databases">
        <title>Draft genome information of white flower Hibiscus syriacus.</title>
        <authorList>
            <person name="Kim Y.-M."/>
        </authorList>
    </citation>
    <scope>NUCLEOTIDE SEQUENCE [LARGE SCALE GENOMIC DNA]</scope>
    <source>
        <strain evidence="2">YM2019G1</strain>
    </source>
</reference>
<comment type="caution">
    <text evidence="2">The sequence shown here is derived from an EMBL/GenBank/DDBJ whole genome shotgun (WGS) entry which is preliminary data.</text>
</comment>
<proteinExistence type="predicted"/>
<dbReference type="AlphaFoldDB" id="A0A6A3CEI1"/>
<feature type="region of interest" description="Disordered" evidence="1">
    <location>
        <begin position="1"/>
        <end position="43"/>
    </location>
</feature>
<dbReference type="PANTHER" id="PTHR33673">
    <property type="entry name" value="SUPPRESSOR SRP40-LIKE PROTEIN"/>
    <property type="match status" value="1"/>
</dbReference>
<feature type="region of interest" description="Disordered" evidence="1">
    <location>
        <begin position="149"/>
        <end position="269"/>
    </location>
</feature>
<dbReference type="PANTHER" id="PTHR33673:SF38">
    <property type="entry name" value="CHROMODOMAIN-HELICASE-DNA-BINDING PROTEIN 7-LIKE"/>
    <property type="match status" value="1"/>
</dbReference>